<comment type="subcellular location">
    <subcellularLocation>
        <location evidence="1">Membrane</location>
    </subcellularLocation>
</comment>
<dbReference type="InterPro" id="IPR029152">
    <property type="entry name" value="LKAAEAR1"/>
</dbReference>
<feature type="compositionally biased region" description="Low complexity" evidence="6">
    <location>
        <begin position="1753"/>
        <end position="1765"/>
    </location>
</feature>
<feature type="transmembrane region" description="Helical" evidence="7">
    <location>
        <begin position="294"/>
        <end position="319"/>
    </location>
</feature>
<feature type="transmembrane region" description="Helical" evidence="7">
    <location>
        <begin position="356"/>
        <end position="378"/>
    </location>
</feature>
<dbReference type="PROSITE" id="PS50262">
    <property type="entry name" value="G_PROTEIN_RECEP_F1_2"/>
    <property type="match status" value="1"/>
</dbReference>
<feature type="region of interest" description="Disordered" evidence="6">
    <location>
        <begin position="406"/>
        <end position="428"/>
    </location>
</feature>
<feature type="compositionally biased region" description="Low complexity" evidence="6">
    <location>
        <begin position="407"/>
        <end position="418"/>
    </location>
</feature>
<feature type="compositionally biased region" description="Basic and acidic residues" evidence="6">
    <location>
        <begin position="620"/>
        <end position="641"/>
    </location>
</feature>
<dbReference type="WBParaSite" id="maker-uti_cns_0013276-snap-gene-0.2-mRNA-1">
    <property type="protein sequence ID" value="maker-uti_cns_0013276-snap-gene-0.2-mRNA-1"/>
    <property type="gene ID" value="maker-uti_cns_0013276-snap-gene-0.2"/>
</dbReference>
<dbReference type="Proteomes" id="UP000095280">
    <property type="component" value="Unplaced"/>
</dbReference>
<evidence type="ECO:0000313" key="10">
    <source>
        <dbReference type="WBParaSite" id="maker-uti_cns_0013276-snap-gene-0.2-mRNA-1"/>
    </source>
</evidence>
<dbReference type="GO" id="GO:0016020">
    <property type="term" value="C:membrane"/>
    <property type="evidence" value="ECO:0007669"/>
    <property type="project" value="UniProtKB-SubCell"/>
</dbReference>
<dbReference type="Pfam" id="PF15478">
    <property type="entry name" value="LKAAEAR"/>
    <property type="match status" value="1"/>
</dbReference>
<evidence type="ECO:0000313" key="9">
    <source>
        <dbReference type="Proteomes" id="UP000095280"/>
    </source>
</evidence>
<sequence>ASVAASTVQSSPGVSSGSSLAAAAASASAAAAAAAASFAAASLASSEESRVDTARLGGSFGGCSRERLIRIDGGCGCGCGGSGGGCGGTGASGSRFCLAAILAVDAELVVEFACQSPATSVGGSDGGTLDAEAFEPDSAAATSSAGSDGFYQITCSHSTRLVSQQSPAGSAGPPVQSCVRQLLGHRLARILPVPEGAQFSIAGAKRRGARQVSQLDEAGRLAGSAAGGGVGGVALQVLVPGEAAVTREGHGGSPDVSAREAQEELPELAMISFHRMLAIRYPLRIRQWLTAKQTARLVTCVSAVVIAYALVIPVCHHWVPPLAAADNQQLADGNSSLGYRCDKEARKFLVYYSHGLFGSILPFFVMVLCTCLIVYFVCQSRNDVVLSTFQELSARQTRLLRTHHFASGPTANSGPSTSGSGGGGGGGLKRRPVIARKRRAPAAGTGGGGGGGGGSEKRVTLMLVLMNATYFLTNGFAGLFLISKVHLTSGSSEFTRLWALLHKFADVCACLNNSTNWVFYLLSGRRFRQQFLHLLGCHSADLANSRARQTNGAASRALPTVREGARLVQQLTERTEVDRLQIRAQVCQLIGVVCQRRRRLVLLDLNLQRLGQAPAARLRHQAERGGGRGEREPGEQQERQRAPQAAEGGQQRAGQDADPRHQRAAPNSDASQIGREDLSGVQVATAVPTRQAVRPGKSLRTATPSKSASLEAERRVRWNEFLLENGNQPAPSSRIWSTLKKLTGRPNADKNVILKFNGKQALSGAETADRLNCQFTRPRLHCSNPQMRVVRRRRSLLDYAAPVWGPIISNSSWTRLQSVQNAAIRGITGCTALTSEADLHSEVQLLTVRQHNRLLSLQFKLRARRPELPCHHLSGLPPPRRLMKASIFTAEHFNADWTPVPAPDVLDAAAWDRARRAQHTQAVQAMLDSLPQNRVIQTQRPAIHRSETCLPRRMRCILAQLRSGFCPLLQDFQSRIKPGVAAAETGQAERPNNAWATSKSQADESAEQARRRLHGGRGELVDEHVAAKTTDAQRDAVVSDGDGEEEKPGDQGASPQARLSEQNSASVEKLVGSLRPFRPLLSRSMRRSTWSASANRPTETSQRGDSLSRKRLSDRTRQQRPEQSSWSCQGAWEAAMVQMAMLSCEICNAKFVTVLRCIEGQRCRGAEVHRCKAAEVQRCRGAEVQRCRGAEVQRCRGAEVQRCRGAEVQRCRGAEVQRCRGAEVQRCRGAEVQRCRGAEVQRCRGAEVQRCRGAEVQRCRGAEVQRCRGAEVQRCRGAEVQRCRGAEVQRCRGAEVQRCRGAEVQRCRGAEVQRCRGAEVQRCRGAEVHGCTYESNFELPLSHLHDPQPTNSISEAPVDEAPNDEAKVVAAGGQSRQEGPVAHQLKSGHRRLREQRLLYLLAQILIRTVDRELDSATCATDSAEDGIQVCQQCSIGQLLLPRSRHAELRPILAVLDLRLDLSVGEQQQAAQLRPPVVQRASAVFVSASRRYAAHRARHPGQVFVAVLGARLVAGPLELHSPPGGRLQLCGRSSRRPELAQVAARPLAQRIGEAVRISSAQHSQAVLHFCARLAHKPERVVLWQVAVVVDSLPARPAAVSLIGQVGHAEPQLRTRGQPLDGAEAVRQLASERRALQVGLAPGEALVGVPEQARVGRYNEPSKEVMEAIVESQRRVNARQKKQREQQEKQNAVDIDEQQYEILVGQLKSAEARNRLRILRARHSQAAERDVGHLIACQPTALRAVRLEAMLPPKAAESAAGRSAGAEADPESVGMSKADRNRLNQLMSG</sequence>
<evidence type="ECO:0000256" key="3">
    <source>
        <dbReference type="ARBA" id="ARBA00022989"/>
    </source>
</evidence>
<dbReference type="SUPFAM" id="SSF81321">
    <property type="entry name" value="Family A G protein-coupled receptor-like"/>
    <property type="match status" value="1"/>
</dbReference>
<feature type="domain" description="G-protein coupled receptors family 1 profile" evidence="8">
    <location>
        <begin position="268"/>
        <end position="520"/>
    </location>
</feature>
<keyword evidence="3 7" id="KW-1133">Transmembrane helix</keyword>
<organism evidence="9 10">
    <name type="scientific">Macrostomum lignano</name>
    <dbReference type="NCBI Taxonomy" id="282301"/>
    <lineage>
        <taxon>Eukaryota</taxon>
        <taxon>Metazoa</taxon>
        <taxon>Spiralia</taxon>
        <taxon>Lophotrochozoa</taxon>
        <taxon>Platyhelminthes</taxon>
        <taxon>Rhabditophora</taxon>
        <taxon>Macrostomorpha</taxon>
        <taxon>Macrostomida</taxon>
        <taxon>Macrostomidae</taxon>
        <taxon>Macrostomum</taxon>
    </lineage>
</organism>
<feature type="transmembrane region" description="Helical" evidence="7">
    <location>
        <begin position="461"/>
        <end position="482"/>
    </location>
</feature>
<evidence type="ECO:0000259" key="8">
    <source>
        <dbReference type="PROSITE" id="PS50262"/>
    </source>
</evidence>
<feature type="compositionally biased region" description="Low complexity" evidence="6">
    <location>
        <begin position="642"/>
        <end position="654"/>
    </location>
</feature>
<keyword evidence="5" id="KW-0175">Coiled coil</keyword>
<keyword evidence="4 7" id="KW-0472">Membrane</keyword>
<feature type="compositionally biased region" description="Polar residues" evidence="6">
    <location>
        <begin position="1087"/>
        <end position="1105"/>
    </location>
</feature>
<protein>
    <submittedName>
        <fullName evidence="10">G_PROTEIN_RECEP_F1_2 domain-containing protein</fullName>
    </submittedName>
</protein>
<dbReference type="Gene3D" id="1.20.1070.10">
    <property type="entry name" value="Rhodopsin 7-helix transmembrane proteins"/>
    <property type="match status" value="1"/>
</dbReference>
<evidence type="ECO:0000256" key="7">
    <source>
        <dbReference type="SAM" id="Phobius"/>
    </source>
</evidence>
<dbReference type="PANTHER" id="PTHR46641">
    <property type="entry name" value="FMRFAMIDE RECEPTOR-RELATED"/>
    <property type="match status" value="1"/>
</dbReference>
<evidence type="ECO:0000256" key="4">
    <source>
        <dbReference type="ARBA" id="ARBA00023136"/>
    </source>
</evidence>
<dbReference type="InterPro" id="IPR017452">
    <property type="entry name" value="GPCR_Rhodpsn_7TM"/>
</dbReference>
<accession>A0A1I8IKN2</accession>
<name>A0A1I8IKN2_9PLAT</name>
<evidence type="ECO:0000256" key="2">
    <source>
        <dbReference type="ARBA" id="ARBA00022692"/>
    </source>
</evidence>
<dbReference type="PANTHER" id="PTHR46641:SF18">
    <property type="entry name" value="G-PROTEIN COUPLED RECEPTORS FAMILY 1 PROFILE DOMAIN-CONTAINING PROTEIN"/>
    <property type="match status" value="1"/>
</dbReference>
<feature type="region of interest" description="Disordered" evidence="6">
    <location>
        <begin position="1085"/>
        <end position="1125"/>
    </location>
</feature>
<feature type="transmembrane region" description="Helical" evidence="7">
    <location>
        <begin position="20"/>
        <end position="41"/>
    </location>
</feature>
<feature type="region of interest" description="Disordered" evidence="6">
    <location>
        <begin position="614"/>
        <end position="711"/>
    </location>
</feature>
<evidence type="ECO:0000256" key="1">
    <source>
        <dbReference type="ARBA" id="ARBA00004370"/>
    </source>
</evidence>
<evidence type="ECO:0000256" key="5">
    <source>
        <dbReference type="SAM" id="Coils"/>
    </source>
</evidence>
<feature type="compositionally biased region" description="Basic and acidic residues" evidence="6">
    <location>
        <begin position="1106"/>
        <end position="1120"/>
    </location>
</feature>
<feature type="compositionally biased region" description="Basic and acidic residues" evidence="6">
    <location>
        <begin position="1016"/>
        <end position="1034"/>
    </location>
</feature>
<feature type="region of interest" description="Disordered" evidence="6">
    <location>
        <begin position="1753"/>
        <end position="1787"/>
    </location>
</feature>
<feature type="coiled-coil region" evidence="5">
    <location>
        <begin position="1668"/>
        <end position="1727"/>
    </location>
</feature>
<keyword evidence="2 7" id="KW-0812">Transmembrane</keyword>
<keyword evidence="9" id="KW-1185">Reference proteome</keyword>
<proteinExistence type="predicted"/>
<dbReference type="InterPro" id="IPR052954">
    <property type="entry name" value="GPCR-Ligand_Int"/>
</dbReference>
<feature type="region of interest" description="Disordered" evidence="6">
    <location>
        <begin position="982"/>
        <end position="1067"/>
    </location>
</feature>
<evidence type="ECO:0000256" key="6">
    <source>
        <dbReference type="SAM" id="MobiDB-lite"/>
    </source>
</evidence>
<reference evidence="10" key="1">
    <citation type="submission" date="2016-11" db="UniProtKB">
        <authorList>
            <consortium name="WormBaseParasite"/>
        </authorList>
    </citation>
    <scope>IDENTIFICATION</scope>
</reference>
<feature type="compositionally biased region" description="Polar residues" evidence="6">
    <location>
        <begin position="1053"/>
        <end position="1066"/>
    </location>
</feature>